<proteinExistence type="predicted"/>
<gene>
    <name evidence="1" type="ORF">PCON_02032</name>
</gene>
<evidence type="ECO:0000313" key="1">
    <source>
        <dbReference type="EMBL" id="CCX15615.1"/>
    </source>
</evidence>
<dbReference type="AlphaFoldDB" id="U4LB22"/>
<dbReference type="Proteomes" id="UP000018144">
    <property type="component" value="Unassembled WGS sequence"/>
</dbReference>
<keyword evidence="2" id="KW-1185">Reference proteome</keyword>
<accession>U4LB22</accession>
<name>U4LB22_PYROM</name>
<protein>
    <submittedName>
        <fullName evidence="1">Uncharacterized protein</fullName>
    </submittedName>
</protein>
<dbReference type="EMBL" id="HF936243">
    <property type="protein sequence ID" value="CCX15615.1"/>
    <property type="molecule type" value="Genomic_DNA"/>
</dbReference>
<organism evidence="1 2">
    <name type="scientific">Pyronema omphalodes (strain CBS 100304)</name>
    <name type="common">Pyronema confluens</name>
    <dbReference type="NCBI Taxonomy" id="1076935"/>
    <lineage>
        <taxon>Eukaryota</taxon>
        <taxon>Fungi</taxon>
        <taxon>Dikarya</taxon>
        <taxon>Ascomycota</taxon>
        <taxon>Pezizomycotina</taxon>
        <taxon>Pezizomycetes</taxon>
        <taxon>Pezizales</taxon>
        <taxon>Pyronemataceae</taxon>
        <taxon>Pyronema</taxon>
    </lineage>
</organism>
<reference evidence="1 2" key="1">
    <citation type="journal article" date="2013" name="PLoS Genet.">
        <title>The genome and development-dependent transcriptomes of Pyronema confluens: a window into fungal evolution.</title>
        <authorList>
            <person name="Traeger S."/>
            <person name="Altegoer F."/>
            <person name="Freitag M."/>
            <person name="Gabaldon T."/>
            <person name="Kempken F."/>
            <person name="Kumar A."/>
            <person name="Marcet-Houben M."/>
            <person name="Poggeler S."/>
            <person name="Stajich J.E."/>
            <person name="Nowrousian M."/>
        </authorList>
    </citation>
    <scope>NUCLEOTIDE SEQUENCE [LARGE SCALE GENOMIC DNA]</scope>
    <source>
        <strain evidence="2">CBS 100304</strain>
        <tissue evidence="1">Vegetative mycelium</tissue>
    </source>
</reference>
<evidence type="ECO:0000313" key="2">
    <source>
        <dbReference type="Proteomes" id="UP000018144"/>
    </source>
</evidence>
<sequence>MPSCRCFDYICLFLRKLLYRDASVFAPPNPWP</sequence>